<accession>A0AAN9Y709</accession>
<evidence type="ECO:0008006" key="12">
    <source>
        <dbReference type="Google" id="ProtNLM"/>
    </source>
</evidence>
<dbReference type="SUPFAM" id="SSF57903">
    <property type="entry name" value="FYVE/PHD zinc finger"/>
    <property type="match status" value="1"/>
</dbReference>
<feature type="domain" description="RabBD" evidence="9">
    <location>
        <begin position="78"/>
        <end position="196"/>
    </location>
</feature>
<keyword evidence="4" id="KW-0862">Zinc</keyword>
<dbReference type="InterPro" id="IPR013083">
    <property type="entry name" value="Znf_RING/FYVE/PHD"/>
</dbReference>
<dbReference type="PRINTS" id="PR00360">
    <property type="entry name" value="C2DOMAIN"/>
</dbReference>
<feature type="compositionally biased region" description="Polar residues" evidence="6">
    <location>
        <begin position="284"/>
        <end position="295"/>
    </location>
</feature>
<dbReference type="InterPro" id="IPR011011">
    <property type="entry name" value="Znf_FYVE_PHD"/>
</dbReference>
<organism evidence="10 11">
    <name type="scientific">Parthenolecanium corni</name>
    <dbReference type="NCBI Taxonomy" id="536013"/>
    <lineage>
        <taxon>Eukaryota</taxon>
        <taxon>Metazoa</taxon>
        <taxon>Ecdysozoa</taxon>
        <taxon>Arthropoda</taxon>
        <taxon>Hexapoda</taxon>
        <taxon>Insecta</taxon>
        <taxon>Pterygota</taxon>
        <taxon>Neoptera</taxon>
        <taxon>Paraneoptera</taxon>
        <taxon>Hemiptera</taxon>
        <taxon>Sternorrhyncha</taxon>
        <taxon>Coccoidea</taxon>
        <taxon>Coccidae</taxon>
        <taxon>Parthenolecanium</taxon>
    </lineage>
</organism>
<evidence type="ECO:0000256" key="2">
    <source>
        <dbReference type="ARBA" id="ARBA00022737"/>
    </source>
</evidence>
<dbReference type="InterPro" id="IPR035892">
    <property type="entry name" value="C2_domain_sf"/>
</dbReference>
<dbReference type="PANTHER" id="PTHR45729:SF6">
    <property type="entry name" value="RABPHILIN, ISOFORM A"/>
    <property type="match status" value="1"/>
</dbReference>
<feature type="compositionally biased region" description="Polar residues" evidence="6">
    <location>
        <begin position="244"/>
        <end position="263"/>
    </location>
</feature>
<feature type="domain" description="FYVE-type" evidence="8">
    <location>
        <begin position="126"/>
        <end position="184"/>
    </location>
</feature>
<name>A0AAN9Y709_9HEMI</name>
<evidence type="ECO:0000259" key="8">
    <source>
        <dbReference type="PROSITE" id="PS50178"/>
    </source>
</evidence>
<keyword evidence="2" id="KW-0677">Repeat</keyword>
<dbReference type="Pfam" id="PF02318">
    <property type="entry name" value="FYVE_2"/>
    <property type="match status" value="1"/>
</dbReference>
<dbReference type="PRINTS" id="PR00399">
    <property type="entry name" value="SYNAPTOTAGMN"/>
</dbReference>
<evidence type="ECO:0000256" key="3">
    <source>
        <dbReference type="ARBA" id="ARBA00022771"/>
    </source>
</evidence>
<dbReference type="GO" id="GO:0006887">
    <property type="term" value="P:exocytosis"/>
    <property type="evidence" value="ECO:0007669"/>
    <property type="project" value="TreeGrafter"/>
</dbReference>
<keyword evidence="11" id="KW-1185">Reference proteome</keyword>
<feature type="domain" description="C2" evidence="7">
    <location>
        <begin position="524"/>
        <end position="644"/>
    </location>
</feature>
<dbReference type="Gene3D" id="3.30.40.10">
    <property type="entry name" value="Zinc/RING finger domain, C3HC4 (zinc finger)"/>
    <property type="match status" value="1"/>
</dbReference>
<evidence type="ECO:0000256" key="4">
    <source>
        <dbReference type="ARBA" id="ARBA00022833"/>
    </source>
</evidence>
<dbReference type="GO" id="GO:0098793">
    <property type="term" value="C:presynapse"/>
    <property type="evidence" value="ECO:0007669"/>
    <property type="project" value="GOC"/>
</dbReference>
<proteinExistence type="predicted"/>
<dbReference type="PANTHER" id="PTHR45729">
    <property type="entry name" value="RABPHILIN, ISOFORM A"/>
    <property type="match status" value="1"/>
</dbReference>
<protein>
    <recommendedName>
        <fullName evidence="12">Rabphilin</fullName>
    </recommendedName>
</protein>
<dbReference type="EMBL" id="JBBCAQ010000018">
    <property type="protein sequence ID" value="KAK7595440.1"/>
    <property type="molecule type" value="Genomic_DNA"/>
</dbReference>
<dbReference type="Proteomes" id="UP001367676">
    <property type="component" value="Unassembled WGS sequence"/>
</dbReference>
<feature type="compositionally biased region" description="Low complexity" evidence="6">
    <location>
        <begin position="265"/>
        <end position="281"/>
    </location>
</feature>
<keyword evidence="1" id="KW-0479">Metal-binding</keyword>
<feature type="domain" description="C2" evidence="7">
    <location>
        <begin position="382"/>
        <end position="503"/>
    </location>
</feature>
<keyword evidence="3 5" id="KW-0863">Zinc-finger</keyword>
<reference evidence="10 11" key="1">
    <citation type="submission" date="2024-03" db="EMBL/GenBank/DDBJ databases">
        <title>Adaptation during the transition from Ophiocordyceps entomopathogen to insect associate is accompanied by gene loss and intensified selection.</title>
        <authorList>
            <person name="Ward C.M."/>
            <person name="Onetto C.A."/>
            <person name="Borneman A.R."/>
        </authorList>
    </citation>
    <scope>NUCLEOTIDE SEQUENCE [LARGE SCALE GENOMIC DNA]</scope>
    <source>
        <strain evidence="10">AWRI1</strain>
        <tissue evidence="10">Single Adult Female</tissue>
    </source>
</reference>
<dbReference type="GO" id="GO:0031267">
    <property type="term" value="F:small GTPase binding"/>
    <property type="evidence" value="ECO:0007669"/>
    <property type="project" value="InterPro"/>
</dbReference>
<evidence type="ECO:0000256" key="6">
    <source>
        <dbReference type="SAM" id="MobiDB-lite"/>
    </source>
</evidence>
<dbReference type="InterPro" id="IPR001565">
    <property type="entry name" value="Synaptotagmin"/>
</dbReference>
<evidence type="ECO:0000313" key="11">
    <source>
        <dbReference type="Proteomes" id="UP001367676"/>
    </source>
</evidence>
<dbReference type="AlphaFoldDB" id="A0AAN9Y709"/>
<dbReference type="InterPro" id="IPR041282">
    <property type="entry name" value="FYVE_2"/>
</dbReference>
<dbReference type="InterPro" id="IPR010911">
    <property type="entry name" value="Rab_BD"/>
</dbReference>
<dbReference type="PROSITE" id="PS50004">
    <property type="entry name" value="C2"/>
    <property type="match status" value="2"/>
</dbReference>
<dbReference type="Pfam" id="PF00168">
    <property type="entry name" value="C2"/>
    <property type="match status" value="2"/>
</dbReference>
<feature type="region of interest" description="Disordered" evidence="6">
    <location>
        <begin position="220"/>
        <end position="314"/>
    </location>
</feature>
<evidence type="ECO:0000259" key="7">
    <source>
        <dbReference type="PROSITE" id="PS50004"/>
    </source>
</evidence>
<dbReference type="Gene3D" id="2.60.40.150">
    <property type="entry name" value="C2 domain"/>
    <property type="match status" value="2"/>
</dbReference>
<dbReference type="PROSITE" id="PS50916">
    <property type="entry name" value="RABBD"/>
    <property type="match status" value="1"/>
</dbReference>
<dbReference type="SUPFAM" id="SSF49562">
    <property type="entry name" value="C2 domain (Calcium/lipid-binding domain, CaLB)"/>
    <property type="match status" value="2"/>
</dbReference>
<dbReference type="GO" id="GO:0017158">
    <property type="term" value="P:regulation of calcium ion-dependent exocytosis"/>
    <property type="evidence" value="ECO:0007669"/>
    <property type="project" value="TreeGrafter"/>
</dbReference>
<sequence length="667" mass="74973">MEDEVKNNRTRSKGLYPIIIPDICNQSPVAYSRSKSLSDERTHHPPSNWVCPNDRQLMLRAKLRIGWCVKAELYEKYGCKPKPLSDSEQEAISSVIKRAEALEKQEQERIGRLVERLDNMKRHTLGSGTKQCILCGDKFGFLGSSAMICYDCKKSVCTKCGIETTSPKQKELIWLCKICAETREMWKKSGAWFYKSMPKYVIPPKTDKYPNNYRLSERDPLWNKSQAHDRNDDDSSSEDDWKMTVSTPSRYKSNIISPTSPGSVKSISANSNNALSSSPKSVKTGISETGSNLGKSKTHCDRTSQPDELFETGSNRTLSSESFGIVPQIYVNYETNGLSHYEFNDTDKVSVSSGPTTVSKINEDAADDEVSPVDLNPKTGHCMGTITLSIQYDPDANSLHIFLHSSKGLKGTDVNGLSDPFCKLNLLPVGAKSYRLRTRTVPKTTDPEFNETLTFYGITDNDILTQSLHILILDDDKYGHDFLGEAKFPLNKLKPRITRDLCLTLEKHIPGDLEDEVWGEGCGSNGQIVLSLSYSTRKRALIVGIIKCINLLPMDSNGFSDPFVKLWLKSSTGGSSPKYKTSIQWKNLNPVYNEEFAINTKLTDLSQKSLIITVWDKDPGRSNDYLGCLELGVFSKGDRLRQWLDMMKYPDRRHEGTHNLSEDPIKN</sequence>
<dbReference type="PROSITE" id="PS50178">
    <property type="entry name" value="ZF_FYVE"/>
    <property type="match status" value="1"/>
</dbReference>
<dbReference type="GO" id="GO:0006886">
    <property type="term" value="P:intracellular protein transport"/>
    <property type="evidence" value="ECO:0007669"/>
    <property type="project" value="InterPro"/>
</dbReference>
<dbReference type="GO" id="GO:0061669">
    <property type="term" value="P:spontaneous neurotransmitter secretion"/>
    <property type="evidence" value="ECO:0007669"/>
    <property type="project" value="TreeGrafter"/>
</dbReference>
<dbReference type="GO" id="GO:0008270">
    <property type="term" value="F:zinc ion binding"/>
    <property type="evidence" value="ECO:0007669"/>
    <property type="project" value="UniProtKB-KW"/>
</dbReference>
<dbReference type="InterPro" id="IPR017455">
    <property type="entry name" value="Znf_FYVE-rel"/>
</dbReference>
<dbReference type="SMART" id="SM00239">
    <property type="entry name" value="C2"/>
    <property type="match status" value="2"/>
</dbReference>
<dbReference type="InterPro" id="IPR043566">
    <property type="entry name" value="Rabphilin/DOC2/Noc2"/>
</dbReference>
<gene>
    <name evidence="10" type="ORF">V9T40_013265</name>
</gene>
<evidence type="ECO:0000313" key="10">
    <source>
        <dbReference type="EMBL" id="KAK7595440.1"/>
    </source>
</evidence>
<dbReference type="GO" id="GO:0016020">
    <property type="term" value="C:membrane"/>
    <property type="evidence" value="ECO:0007669"/>
    <property type="project" value="InterPro"/>
</dbReference>
<evidence type="ECO:0000256" key="5">
    <source>
        <dbReference type="PROSITE-ProRule" id="PRU00091"/>
    </source>
</evidence>
<comment type="caution">
    <text evidence="10">The sequence shown here is derived from an EMBL/GenBank/DDBJ whole genome shotgun (WGS) entry which is preliminary data.</text>
</comment>
<evidence type="ECO:0000259" key="9">
    <source>
        <dbReference type="PROSITE" id="PS50916"/>
    </source>
</evidence>
<feature type="compositionally biased region" description="Basic and acidic residues" evidence="6">
    <location>
        <begin position="220"/>
        <end position="233"/>
    </location>
</feature>
<evidence type="ECO:0000256" key="1">
    <source>
        <dbReference type="ARBA" id="ARBA00022723"/>
    </source>
</evidence>
<dbReference type="InterPro" id="IPR000008">
    <property type="entry name" value="C2_dom"/>
</dbReference>